<feature type="region of interest" description="Disordered" evidence="3">
    <location>
        <begin position="390"/>
        <end position="452"/>
    </location>
</feature>
<dbReference type="InterPro" id="IPR004886">
    <property type="entry name" value="Glucanosyltransferase"/>
</dbReference>
<accession>A0A9W9CJC7</accession>
<evidence type="ECO:0000256" key="4">
    <source>
        <dbReference type="SAM" id="Phobius"/>
    </source>
</evidence>
<reference evidence="5" key="1">
    <citation type="submission" date="2022-10" db="EMBL/GenBank/DDBJ databases">
        <title>Tapping the CABI collections for fungal endophytes: first genome assemblies for Collariella, Neodidymelliopsis, Ascochyta clinopodiicola, Didymella pomorum, Didymosphaeria variabile, Neocosmospora piperis and Neocucurbitaria cava.</title>
        <authorList>
            <person name="Hill R."/>
        </authorList>
    </citation>
    <scope>NUCLEOTIDE SEQUENCE</scope>
    <source>
        <strain evidence="5">IMI 356814</strain>
    </source>
</reference>
<name>A0A9W9CJC7_9PLEO</name>
<gene>
    <name evidence="5" type="ORF">N0V83_008949</name>
</gene>
<proteinExistence type="predicted"/>
<dbReference type="GO" id="GO:0042124">
    <property type="term" value="F:1,3-beta-glucanosyltransferase activity"/>
    <property type="evidence" value="ECO:0007669"/>
    <property type="project" value="TreeGrafter"/>
</dbReference>
<keyword evidence="4" id="KW-1133">Transmembrane helix</keyword>
<dbReference type="GO" id="GO:0031505">
    <property type="term" value="P:fungal-type cell wall organization"/>
    <property type="evidence" value="ECO:0007669"/>
    <property type="project" value="TreeGrafter"/>
</dbReference>
<dbReference type="PANTHER" id="PTHR31468:SF4">
    <property type="entry name" value="1,3-BETA-GLUCANOSYLTRANSFERASE GAS3-RELATED"/>
    <property type="match status" value="1"/>
</dbReference>
<dbReference type="PANTHER" id="PTHR31468">
    <property type="entry name" value="1,3-BETA-GLUCANOSYLTRANSFERASE GAS1"/>
    <property type="match status" value="1"/>
</dbReference>
<dbReference type="Gene3D" id="3.20.20.80">
    <property type="entry name" value="Glycosidases"/>
    <property type="match status" value="1"/>
</dbReference>
<feature type="transmembrane region" description="Helical" evidence="4">
    <location>
        <begin position="329"/>
        <end position="351"/>
    </location>
</feature>
<dbReference type="OrthoDB" id="5372413at2759"/>
<protein>
    <submittedName>
        <fullName evidence="5">Uncharacterized protein</fullName>
    </submittedName>
</protein>
<keyword evidence="1" id="KW-0732">Signal</keyword>
<evidence type="ECO:0000313" key="6">
    <source>
        <dbReference type="Proteomes" id="UP001140560"/>
    </source>
</evidence>
<evidence type="ECO:0000256" key="2">
    <source>
        <dbReference type="ARBA" id="ARBA00023180"/>
    </source>
</evidence>
<keyword evidence="2" id="KW-0325">Glycoprotein</keyword>
<evidence type="ECO:0000313" key="5">
    <source>
        <dbReference type="EMBL" id="KAJ4365328.1"/>
    </source>
</evidence>
<dbReference type="GO" id="GO:0071970">
    <property type="term" value="P:fungal-type cell wall (1-&gt;3)-beta-D-glucan biosynthetic process"/>
    <property type="evidence" value="ECO:0007669"/>
    <property type="project" value="TreeGrafter"/>
</dbReference>
<feature type="compositionally biased region" description="Basic and acidic residues" evidence="3">
    <location>
        <begin position="432"/>
        <end position="452"/>
    </location>
</feature>
<dbReference type="AlphaFoldDB" id="A0A9W9CJC7"/>
<sequence length="452" mass="48903">MGLIDQAFIRDTKEYIAKNAPRPILVGATLHLLRNDESIEASDLTQSHVYWFSCAVEGNQNDYSRADYVSFWNLGYWETDPVGDQNFTYASLESQLDSANVPTWYQMYGVSDEADTIEYELRPELLNDTLFLYNSSSQLIQPRGAFTGGARFSWTNTNLGWKSPMSNWGLVNTGTEGDVQLTPNYDRLREMFSQMNTGTWLNGDTTDTGDTTPNNCRASDMKNTTTEVYIDERTTFTLATDWALPTRPSGLDALVTSGVSGKRGQMVDVTITTIVHAIKDSKGTAITSLALKPSKSATRSTTGTTGITSGTGVATPAPTGSTLSTGAKAGIGVGAAVGGIAIAALAGLFFLRRSRNKKITHDQTEKGQLSDGADATNGAAVGVQKAELATGPEVERHQAELPVDGKAPQEVEAYEHQGVYQSEPVELPGNERAVELPEQHGRGELPAQRRQD</sequence>
<keyword evidence="4" id="KW-0812">Transmembrane</keyword>
<keyword evidence="6" id="KW-1185">Reference proteome</keyword>
<evidence type="ECO:0000256" key="3">
    <source>
        <dbReference type="SAM" id="MobiDB-lite"/>
    </source>
</evidence>
<dbReference type="EMBL" id="JAPEUY010000016">
    <property type="protein sequence ID" value="KAJ4365328.1"/>
    <property type="molecule type" value="Genomic_DNA"/>
</dbReference>
<organism evidence="5 6">
    <name type="scientific">Neocucurbitaria cava</name>
    <dbReference type="NCBI Taxonomy" id="798079"/>
    <lineage>
        <taxon>Eukaryota</taxon>
        <taxon>Fungi</taxon>
        <taxon>Dikarya</taxon>
        <taxon>Ascomycota</taxon>
        <taxon>Pezizomycotina</taxon>
        <taxon>Dothideomycetes</taxon>
        <taxon>Pleosporomycetidae</taxon>
        <taxon>Pleosporales</taxon>
        <taxon>Pleosporineae</taxon>
        <taxon>Cucurbitariaceae</taxon>
        <taxon>Neocucurbitaria</taxon>
    </lineage>
</organism>
<evidence type="ECO:0000256" key="1">
    <source>
        <dbReference type="ARBA" id="ARBA00022729"/>
    </source>
</evidence>
<dbReference type="GO" id="GO:0005886">
    <property type="term" value="C:plasma membrane"/>
    <property type="evidence" value="ECO:0007669"/>
    <property type="project" value="TreeGrafter"/>
</dbReference>
<comment type="caution">
    <text evidence="5">The sequence shown here is derived from an EMBL/GenBank/DDBJ whole genome shotgun (WGS) entry which is preliminary data.</text>
</comment>
<keyword evidence="4" id="KW-0472">Membrane</keyword>
<dbReference type="Proteomes" id="UP001140560">
    <property type="component" value="Unassembled WGS sequence"/>
</dbReference>